<evidence type="ECO:0000313" key="2">
    <source>
        <dbReference type="EMBL" id="EKF55897.1"/>
    </source>
</evidence>
<dbReference type="Gene3D" id="2.30.42.10">
    <property type="match status" value="1"/>
</dbReference>
<dbReference type="Gene3D" id="2.40.70.10">
    <property type="entry name" value="Acid Proteases"/>
    <property type="match status" value="2"/>
</dbReference>
<dbReference type="OrthoDB" id="3521766at2"/>
<dbReference type="InterPro" id="IPR036034">
    <property type="entry name" value="PDZ_sf"/>
</dbReference>
<name>K2QM39_9FLAO</name>
<dbReference type="Pfam" id="PF13180">
    <property type="entry name" value="PDZ_2"/>
    <property type="match status" value="1"/>
</dbReference>
<gene>
    <name evidence="2" type="ORF">I215_05075</name>
</gene>
<protein>
    <submittedName>
        <fullName evidence="2">PDZ/DHR/GLGF domain-containing protein</fullName>
    </submittedName>
</protein>
<dbReference type="RefSeq" id="WP_008990887.1">
    <property type="nucleotide sequence ID" value="NZ_AMSG01000004.1"/>
</dbReference>
<keyword evidence="3" id="KW-1185">Reference proteome</keyword>
<evidence type="ECO:0000313" key="3">
    <source>
        <dbReference type="Proteomes" id="UP000007364"/>
    </source>
</evidence>
<sequence length="443" mass="50563">MNAVKYIRWLILFAVCVSYGQNKFELLDGDRSEKVSFDFVNNLIVLEVEVNKIPLSFIVDTGVNKPILFDISPEDSLEVHSPKDIYIKGLGGGEPLRAIHSKNNLFKIGKVVNRQQDFYLIRDANVNFSQQIGYRVHGIIGFDLFKNFIVEVNYKNERIGFYDPKQYRYRNCRNCETLPIEVEGSKAYVHGYIKQYSHIQEIPVKLLLDSGSCDALWLFENTEGEIAGPVKFFDDLLGFGLSGKIHGKRARLQRFTIGGFEVQQTKVSYPDSISLRYLNVMGDRNGSLGSEILRRFKVVFDYPNQKLTLKKNGDFNDPFLYNMSGIQLQHNGMRIVKAMSQDIDQGSRIVNKANSNYIALEDNFKFELHPAIQIAEVRLNSPADKVGLRKGDVILRVNRKDISSYSLQQVTHMINAKPGKTIQLEINRKGSNLKFAFELVKVL</sequence>
<feature type="domain" description="PDZ" evidence="1">
    <location>
        <begin position="332"/>
        <end position="414"/>
    </location>
</feature>
<proteinExistence type="predicted"/>
<dbReference type="SMART" id="SM00228">
    <property type="entry name" value="PDZ"/>
    <property type="match status" value="1"/>
</dbReference>
<dbReference type="Proteomes" id="UP000007364">
    <property type="component" value="Unassembled WGS sequence"/>
</dbReference>
<dbReference type="PROSITE" id="PS50106">
    <property type="entry name" value="PDZ"/>
    <property type="match status" value="1"/>
</dbReference>
<reference evidence="2 3" key="1">
    <citation type="journal article" date="2012" name="J. Bacteriol.">
        <title>Genome Sequence of Galbibacter marinum Type Strain ck-I2-15.</title>
        <authorList>
            <person name="Lai Q."/>
            <person name="Li C."/>
            <person name="Shao Z."/>
        </authorList>
    </citation>
    <scope>NUCLEOTIDE SEQUENCE [LARGE SCALE GENOMIC DNA]</scope>
    <source>
        <strain evidence="3">ck-I2-15</strain>
    </source>
</reference>
<dbReference type="AlphaFoldDB" id="K2QM39"/>
<organism evidence="2 3">
    <name type="scientific">Galbibacter marinus</name>
    <dbReference type="NCBI Taxonomy" id="555500"/>
    <lineage>
        <taxon>Bacteria</taxon>
        <taxon>Pseudomonadati</taxon>
        <taxon>Bacteroidota</taxon>
        <taxon>Flavobacteriia</taxon>
        <taxon>Flavobacteriales</taxon>
        <taxon>Flavobacteriaceae</taxon>
        <taxon>Galbibacter</taxon>
    </lineage>
</organism>
<dbReference type="InterPro" id="IPR021109">
    <property type="entry name" value="Peptidase_aspartic_dom_sf"/>
</dbReference>
<comment type="caution">
    <text evidence="2">The sequence shown here is derived from an EMBL/GenBank/DDBJ whole genome shotgun (WGS) entry which is preliminary data.</text>
</comment>
<accession>K2QM39</accession>
<dbReference type="InterPro" id="IPR001478">
    <property type="entry name" value="PDZ"/>
</dbReference>
<dbReference type="eggNOG" id="COG0793">
    <property type="taxonomic scope" value="Bacteria"/>
</dbReference>
<evidence type="ECO:0000259" key="1">
    <source>
        <dbReference type="PROSITE" id="PS50106"/>
    </source>
</evidence>
<dbReference type="STRING" id="555500.I215_05075"/>
<dbReference type="EMBL" id="AMSG01000004">
    <property type="protein sequence ID" value="EKF55897.1"/>
    <property type="molecule type" value="Genomic_DNA"/>
</dbReference>
<dbReference type="SUPFAM" id="SSF50156">
    <property type="entry name" value="PDZ domain-like"/>
    <property type="match status" value="1"/>
</dbReference>